<keyword evidence="3 8" id="KW-1133">Transmembrane helix</keyword>
<gene>
    <name evidence="10" type="ORF">BSZ37_00880</name>
</gene>
<evidence type="ECO:0000313" key="11">
    <source>
        <dbReference type="Proteomes" id="UP000216339"/>
    </source>
</evidence>
<keyword evidence="6 8" id="KW-0472">Membrane</keyword>
<comment type="caution">
    <text evidence="10">The sequence shown here is derived from an EMBL/GenBank/DDBJ whole genome shotgun (WGS) entry which is preliminary data.</text>
</comment>
<evidence type="ECO:0000256" key="7">
    <source>
        <dbReference type="SAM" id="MobiDB-lite"/>
    </source>
</evidence>
<dbReference type="RefSeq" id="WP_095508730.1">
    <property type="nucleotide sequence ID" value="NZ_MQWD01000001.1"/>
</dbReference>
<dbReference type="InterPro" id="IPR051689">
    <property type="entry name" value="Sterol_desaturase/TMEM195"/>
</dbReference>
<dbReference type="AlphaFoldDB" id="A0A271IV75"/>
<dbReference type="InterPro" id="IPR006694">
    <property type="entry name" value="Fatty_acid_hydroxylase"/>
</dbReference>
<keyword evidence="5" id="KW-0443">Lipid metabolism</keyword>
<dbReference type="GO" id="GO:0006643">
    <property type="term" value="P:membrane lipid metabolic process"/>
    <property type="evidence" value="ECO:0007669"/>
    <property type="project" value="TreeGrafter"/>
</dbReference>
<evidence type="ECO:0000313" key="10">
    <source>
        <dbReference type="EMBL" id="PAP75102.1"/>
    </source>
</evidence>
<proteinExistence type="predicted"/>
<dbReference type="GO" id="GO:0012505">
    <property type="term" value="C:endomembrane system"/>
    <property type="evidence" value="ECO:0007669"/>
    <property type="project" value="UniProtKB-SubCell"/>
</dbReference>
<feature type="domain" description="Fatty acid hydroxylase" evidence="9">
    <location>
        <begin position="95"/>
        <end position="229"/>
    </location>
</feature>
<evidence type="ECO:0000256" key="5">
    <source>
        <dbReference type="ARBA" id="ARBA00023098"/>
    </source>
</evidence>
<dbReference type="GO" id="GO:0008610">
    <property type="term" value="P:lipid biosynthetic process"/>
    <property type="evidence" value="ECO:0007669"/>
    <property type="project" value="InterPro"/>
</dbReference>
<keyword evidence="4" id="KW-0560">Oxidoreductase</keyword>
<dbReference type="OrthoDB" id="9770329at2"/>
<evidence type="ECO:0000256" key="6">
    <source>
        <dbReference type="ARBA" id="ARBA00023136"/>
    </source>
</evidence>
<accession>A0A271IV75</accession>
<evidence type="ECO:0000256" key="3">
    <source>
        <dbReference type="ARBA" id="ARBA00022989"/>
    </source>
</evidence>
<feature type="transmembrane region" description="Helical" evidence="8">
    <location>
        <begin position="6"/>
        <end position="25"/>
    </location>
</feature>
<feature type="transmembrane region" description="Helical" evidence="8">
    <location>
        <begin position="45"/>
        <end position="70"/>
    </location>
</feature>
<reference evidence="10 11" key="1">
    <citation type="submission" date="2016-11" db="EMBL/GenBank/DDBJ databases">
        <title>Study of marine rhodopsin-containing bacteria.</title>
        <authorList>
            <person name="Yoshizawa S."/>
            <person name="Kumagai Y."/>
            <person name="Kogure K."/>
        </authorList>
    </citation>
    <scope>NUCLEOTIDE SEQUENCE [LARGE SCALE GENOMIC DNA]</scope>
    <source>
        <strain evidence="10 11">SAORIC-28</strain>
    </source>
</reference>
<keyword evidence="2 8" id="KW-0812">Transmembrane</keyword>
<evidence type="ECO:0000256" key="2">
    <source>
        <dbReference type="ARBA" id="ARBA00022692"/>
    </source>
</evidence>
<evidence type="ECO:0000256" key="8">
    <source>
        <dbReference type="SAM" id="Phobius"/>
    </source>
</evidence>
<evidence type="ECO:0000259" key="9">
    <source>
        <dbReference type="Pfam" id="PF04116"/>
    </source>
</evidence>
<sequence length="287" mass="32136">MIDLAALQTTQAVAALAGLAALLLLESAHPFFELFRARRERSRHLVRNLVLGAINSVIVAVVFAGLWVAAAVWAEARGLGLLNAVGLPPWAHALGAVLALDAWTYAWHRMNHRVPFLWRFHRVHHSDAQMDVTTASRFHTGEIVLSSLLRLPLIVALGVYAWELVLYETLMFAVVQFHHANVALPPRVEAVVNKVIVTPTMHKVHHSRWQPETDSNYSAMLSVWDRLFRSFRQRERPDEIRLGLDACDDDAFQSVAGMLRTPFAHATPPAPPRRTPHRNNPHTGDVA</sequence>
<dbReference type="Proteomes" id="UP000216339">
    <property type="component" value="Unassembled WGS sequence"/>
</dbReference>
<feature type="transmembrane region" description="Helical" evidence="8">
    <location>
        <begin position="143"/>
        <end position="162"/>
    </location>
</feature>
<evidence type="ECO:0000256" key="4">
    <source>
        <dbReference type="ARBA" id="ARBA00023002"/>
    </source>
</evidence>
<evidence type="ECO:0000256" key="1">
    <source>
        <dbReference type="ARBA" id="ARBA00004127"/>
    </source>
</evidence>
<comment type="subcellular location">
    <subcellularLocation>
        <location evidence="1">Endomembrane system</location>
        <topology evidence="1">Multi-pass membrane protein</topology>
    </subcellularLocation>
</comment>
<dbReference type="GO" id="GO:0050479">
    <property type="term" value="F:glyceryl-ether monooxygenase activity"/>
    <property type="evidence" value="ECO:0007669"/>
    <property type="project" value="TreeGrafter"/>
</dbReference>
<dbReference type="GO" id="GO:0005506">
    <property type="term" value="F:iron ion binding"/>
    <property type="evidence" value="ECO:0007669"/>
    <property type="project" value="InterPro"/>
</dbReference>
<feature type="transmembrane region" description="Helical" evidence="8">
    <location>
        <begin position="90"/>
        <end position="107"/>
    </location>
</feature>
<feature type="region of interest" description="Disordered" evidence="7">
    <location>
        <begin position="263"/>
        <end position="287"/>
    </location>
</feature>
<dbReference type="PANTHER" id="PTHR21624">
    <property type="entry name" value="STEROL DESATURASE-RELATED PROTEIN"/>
    <property type="match status" value="1"/>
</dbReference>
<dbReference type="EMBL" id="MQWD01000001">
    <property type="protein sequence ID" value="PAP75102.1"/>
    <property type="molecule type" value="Genomic_DNA"/>
</dbReference>
<organism evidence="10 11">
    <name type="scientific">Rubrivirga marina</name>
    <dbReference type="NCBI Taxonomy" id="1196024"/>
    <lineage>
        <taxon>Bacteria</taxon>
        <taxon>Pseudomonadati</taxon>
        <taxon>Rhodothermota</taxon>
        <taxon>Rhodothermia</taxon>
        <taxon>Rhodothermales</taxon>
        <taxon>Rubricoccaceae</taxon>
        <taxon>Rubrivirga</taxon>
    </lineage>
</organism>
<name>A0A271IV75_9BACT</name>
<dbReference type="Pfam" id="PF04116">
    <property type="entry name" value="FA_hydroxylase"/>
    <property type="match status" value="1"/>
</dbReference>
<protein>
    <submittedName>
        <fullName evidence="10">Fatty acid hydroxylase</fullName>
    </submittedName>
</protein>
<dbReference type="PANTHER" id="PTHR21624:SF1">
    <property type="entry name" value="ALKYLGLYCEROL MONOOXYGENASE"/>
    <property type="match status" value="1"/>
</dbReference>
<keyword evidence="11" id="KW-1185">Reference proteome</keyword>
<dbReference type="GO" id="GO:0016020">
    <property type="term" value="C:membrane"/>
    <property type="evidence" value="ECO:0007669"/>
    <property type="project" value="GOC"/>
</dbReference>